<comment type="catalytic activity">
    <reaction evidence="12">
        <text>XTP + H2O = XMP + diphosphate + H(+)</text>
        <dbReference type="Rhea" id="RHEA:28610"/>
        <dbReference type="ChEBI" id="CHEBI:15377"/>
        <dbReference type="ChEBI" id="CHEBI:15378"/>
        <dbReference type="ChEBI" id="CHEBI:33019"/>
        <dbReference type="ChEBI" id="CHEBI:57464"/>
        <dbReference type="ChEBI" id="CHEBI:61314"/>
        <dbReference type="EC" id="3.6.1.66"/>
    </reaction>
</comment>
<reference evidence="14" key="1">
    <citation type="submission" date="2021-06" db="EMBL/GenBank/DDBJ databases">
        <authorList>
            <consortium name="DOE Joint Genome Institute"/>
            <person name="Mondo S.J."/>
            <person name="Amses K.R."/>
            <person name="Simmons D.R."/>
            <person name="Longcore J.E."/>
            <person name="Seto K."/>
            <person name="Alves G.H."/>
            <person name="Bonds A.E."/>
            <person name="Quandt C.A."/>
            <person name="Davis W.J."/>
            <person name="Chang Y."/>
            <person name="Letcher P.M."/>
            <person name="Powell M.J."/>
            <person name="Kuo A."/>
            <person name="Labutti K."/>
            <person name="Pangilinan J."/>
            <person name="Andreopoulos W."/>
            <person name="Tritt A."/>
            <person name="Riley R."/>
            <person name="Hundley H."/>
            <person name="Johnson J."/>
            <person name="Lipzen A."/>
            <person name="Barry K."/>
            <person name="Berbee M.L."/>
            <person name="Buchler N.E."/>
            <person name="Grigoriev I.V."/>
            <person name="Spatafora J.W."/>
            <person name="Stajich J.E."/>
            <person name="James T.Y."/>
        </authorList>
    </citation>
    <scope>NUCLEOTIDE SEQUENCE</scope>
    <source>
        <strain evidence="14">AG</strain>
    </source>
</reference>
<comment type="catalytic activity">
    <reaction evidence="10">
        <text>dITP + H2O = dIMP + diphosphate + H(+)</text>
        <dbReference type="Rhea" id="RHEA:28342"/>
        <dbReference type="ChEBI" id="CHEBI:15377"/>
        <dbReference type="ChEBI" id="CHEBI:15378"/>
        <dbReference type="ChEBI" id="CHEBI:33019"/>
        <dbReference type="ChEBI" id="CHEBI:61194"/>
        <dbReference type="ChEBI" id="CHEBI:61382"/>
        <dbReference type="EC" id="3.6.1.66"/>
    </reaction>
    <physiologicalReaction direction="left-to-right" evidence="10">
        <dbReference type="Rhea" id="RHEA:28343"/>
    </physiologicalReaction>
</comment>
<keyword evidence="2 12" id="KW-0963">Cytoplasm</keyword>
<dbReference type="PANTHER" id="PTHR11067">
    <property type="entry name" value="INOSINE TRIPHOSPHATE PYROPHOSPHATASE/HAM1 PROTEIN"/>
    <property type="match status" value="1"/>
</dbReference>
<dbReference type="Gene3D" id="3.90.950.10">
    <property type="match status" value="1"/>
</dbReference>
<keyword evidence="15" id="KW-1185">Reference proteome</keyword>
<evidence type="ECO:0000256" key="8">
    <source>
        <dbReference type="ARBA" id="ARBA00054940"/>
    </source>
</evidence>
<dbReference type="AlphaFoldDB" id="A0AAD5EI39"/>
<evidence type="ECO:0000256" key="2">
    <source>
        <dbReference type="ARBA" id="ARBA00022490"/>
    </source>
</evidence>
<feature type="binding site" evidence="12">
    <location>
        <position position="73"/>
    </location>
    <ligand>
        <name>ITP</name>
        <dbReference type="ChEBI" id="CHEBI:61402"/>
    </ligand>
</feature>
<comment type="function">
    <text evidence="12">Pyrophosphatase that hydrolyzes non-canonical purine nucleotides such as inosine triphosphate (ITP), deoxyinosine triphosphate (dITP) or xanthosine 5'-triphosphate (XTP) to their respective monophosphate derivatives. The enzyme does not distinguish between the deoxy- and ribose forms. Probably excludes non-canonical purines from RNA and DNA precursor pools, thus preventing their incorporation into RNA and DNA and avoiding chromosomal lesions.</text>
</comment>
<dbReference type="GO" id="GO:0036220">
    <property type="term" value="F:ITP diphosphatase activity"/>
    <property type="evidence" value="ECO:0007669"/>
    <property type="project" value="UniProtKB-UniRule"/>
</dbReference>
<evidence type="ECO:0000256" key="1">
    <source>
        <dbReference type="ARBA" id="ARBA00008023"/>
    </source>
</evidence>
<name>A0AAD5EI39_UMBRA</name>
<dbReference type="InterPro" id="IPR002637">
    <property type="entry name" value="RdgB/HAM1"/>
</dbReference>
<feature type="binding site" evidence="12">
    <location>
        <position position="89"/>
    </location>
    <ligand>
        <name>Mg(2+)</name>
        <dbReference type="ChEBI" id="CHEBI:18420"/>
    </ligand>
</feature>
<dbReference type="FunFam" id="3.90.950.10:FF:000003">
    <property type="entry name" value="Inosine triphosphate pyrophosphatase"/>
    <property type="match status" value="1"/>
</dbReference>
<evidence type="ECO:0000256" key="10">
    <source>
        <dbReference type="ARBA" id="ARBA00093255"/>
    </source>
</evidence>
<dbReference type="CDD" id="cd00515">
    <property type="entry name" value="HAM1"/>
    <property type="match status" value="1"/>
</dbReference>
<comment type="catalytic activity">
    <reaction evidence="11">
        <text>N(6)-hydroxy-dATP + H2O = N(6)-hydroxy-dAMP + diphosphate + H(+)</text>
        <dbReference type="Rhea" id="RHEA:83971"/>
        <dbReference type="ChEBI" id="CHEBI:15377"/>
        <dbReference type="ChEBI" id="CHEBI:15378"/>
        <dbReference type="ChEBI" id="CHEBI:33019"/>
        <dbReference type="ChEBI" id="CHEBI:233529"/>
        <dbReference type="ChEBI" id="CHEBI:233530"/>
    </reaction>
    <physiologicalReaction direction="left-to-right" evidence="11">
        <dbReference type="Rhea" id="RHEA:83972"/>
    </physiologicalReaction>
</comment>
<evidence type="ECO:0000313" key="15">
    <source>
        <dbReference type="Proteomes" id="UP001206595"/>
    </source>
</evidence>
<dbReference type="EMBL" id="MU620894">
    <property type="protein sequence ID" value="KAI8583837.1"/>
    <property type="molecule type" value="Genomic_DNA"/>
</dbReference>
<evidence type="ECO:0000256" key="6">
    <source>
        <dbReference type="ARBA" id="ARBA00022842"/>
    </source>
</evidence>
<dbReference type="RefSeq" id="XP_051448841.1">
    <property type="nucleotide sequence ID" value="XM_051585511.1"/>
</dbReference>
<feature type="binding site" evidence="12">
    <location>
        <begin position="33"/>
        <end position="38"/>
    </location>
    <ligand>
        <name>ITP</name>
        <dbReference type="ChEBI" id="CHEBI:61402"/>
    </ligand>
</feature>
<feature type="binding site" evidence="12">
    <location>
        <position position="61"/>
    </location>
    <ligand>
        <name>Mg(2+)</name>
        <dbReference type="ChEBI" id="CHEBI:18420"/>
    </ligand>
</feature>
<keyword evidence="4 12" id="KW-0547">Nucleotide-binding</keyword>
<feature type="binding site" evidence="12">
    <location>
        <begin position="165"/>
        <end position="168"/>
    </location>
    <ligand>
        <name>ITP</name>
        <dbReference type="ChEBI" id="CHEBI:61402"/>
    </ligand>
</feature>
<evidence type="ECO:0000256" key="4">
    <source>
        <dbReference type="ARBA" id="ARBA00022741"/>
    </source>
</evidence>
<comment type="catalytic activity">
    <reaction evidence="9">
        <text>ITP + H2O = IMP + diphosphate + H(+)</text>
        <dbReference type="Rhea" id="RHEA:29399"/>
        <dbReference type="ChEBI" id="CHEBI:15377"/>
        <dbReference type="ChEBI" id="CHEBI:15378"/>
        <dbReference type="ChEBI" id="CHEBI:33019"/>
        <dbReference type="ChEBI" id="CHEBI:58053"/>
        <dbReference type="ChEBI" id="CHEBI:61402"/>
        <dbReference type="EC" id="3.6.1.66"/>
    </reaction>
    <physiologicalReaction direction="left-to-right" evidence="9">
        <dbReference type="Rhea" id="RHEA:29400"/>
    </physiologicalReaction>
</comment>
<feature type="binding site" evidence="12">
    <location>
        <begin position="89"/>
        <end position="90"/>
    </location>
    <ligand>
        <name>ITP</name>
        <dbReference type="ChEBI" id="CHEBI:61402"/>
    </ligand>
</feature>
<dbReference type="GO" id="GO:0005634">
    <property type="term" value="C:nucleus"/>
    <property type="evidence" value="ECO:0007669"/>
    <property type="project" value="UniProtKB-SubCell"/>
</dbReference>
<comment type="cofactor">
    <cofactor evidence="12">
        <name>Mg(2+)</name>
        <dbReference type="ChEBI" id="CHEBI:18420"/>
    </cofactor>
    <cofactor evidence="12">
        <name>Mn(2+)</name>
        <dbReference type="ChEBI" id="CHEBI:29035"/>
    </cofactor>
    <text evidence="12">Binds 1 divalent metal cation per subunit; can use either Mg(2+) or Mn(2+).</text>
</comment>
<reference evidence="14" key="2">
    <citation type="journal article" date="2022" name="Proc. Natl. Acad. Sci. U.S.A.">
        <title>Diploid-dominant life cycles characterize the early evolution of Fungi.</title>
        <authorList>
            <person name="Amses K.R."/>
            <person name="Simmons D.R."/>
            <person name="Longcore J.E."/>
            <person name="Mondo S.J."/>
            <person name="Seto K."/>
            <person name="Jeronimo G.H."/>
            <person name="Bonds A.E."/>
            <person name="Quandt C.A."/>
            <person name="Davis W.J."/>
            <person name="Chang Y."/>
            <person name="Federici B.A."/>
            <person name="Kuo A."/>
            <person name="LaButti K."/>
            <person name="Pangilinan J."/>
            <person name="Andreopoulos W."/>
            <person name="Tritt A."/>
            <person name="Riley R."/>
            <person name="Hundley H."/>
            <person name="Johnson J."/>
            <person name="Lipzen A."/>
            <person name="Barry K."/>
            <person name="Lang B.F."/>
            <person name="Cuomo C.A."/>
            <person name="Buchler N.E."/>
            <person name="Grigoriev I.V."/>
            <person name="Spatafora J.W."/>
            <person name="Stajich J.E."/>
            <person name="James T.Y."/>
        </authorList>
    </citation>
    <scope>NUCLEOTIDE SEQUENCE</scope>
    <source>
        <strain evidence="14">AG</strain>
    </source>
</reference>
<dbReference type="InterPro" id="IPR029001">
    <property type="entry name" value="ITPase-like_fam"/>
</dbReference>
<comment type="function">
    <text evidence="8">Pyrophosphatase that hydrolyzes the non-canonical purine nucleotides inosine triphosphate (ITP), deoxyinosine triphosphate (dITP) as well as 2'-deoxy-N-6-hydroxylaminopurine triphosphate (dHAPTP) and xanthosine 5'-triphosphate (XTP) to their respective monophosphate derivatives. The enzyme does not distinguish between the deoxy- and ribose forms. Probably excludes non-canonical purines from RNA and DNA precursor pools, thus preventing their incorporation into RNA and DNA and avoiding chromosomal lesions.</text>
</comment>
<dbReference type="HAMAP" id="MF_03148">
    <property type="entry name" value="HAM1_NTPase"/>
    <property type="match status" value="1"/>
</dbReference>
<dbReference type="InterPro" id="IPR027502">
    <property type="entry name" value="ITPase"/>
</dbReference>
<protein>
    <recommendedName>
        <fullName evidence="12">Inosine triphosphate pyrophosphatase</fullName>
        <shortName evidence="12">ITPase</shortName>
        <shortName evidence="12">Inosine triphosphatase</shortName>
        <ecNumber evidence="12">3.6.1.66</ecNumber>
    </recommendedName>
    <alternativeName>
        <fullName evidence="12">Non-canonical purine NTP pyrophosphatase</fullName>
    </alternativeName>
    <alternativeName>
        <fullName evidence="12">Non-standard purine NTP pyrophosphatase</fullName>
    </alternativeName>
    <alternativeName>
        <fullName evidence="12">Nucleoside-triphosphate diphosphatase</fullName>
    </alternativeName>
    <alternativeName>
        <fullName evidence="12">Nucleoside-triphosphate pyrophosphatase</fullName>
        <shortName evidence="12">NTPase</shortName>
    </alternativeName>
    <alternativeName>
        <fullName evidence="12">XTP/dITP diphosphatase</fullName>
    </alternativeName>
</protein>
<dbReference type="SUPFAM" id="SSF52972">
    <property type="entry name" value="ITPase-like"/>
    <property type="match status" value="1"/>
</dbReference>
<dbReference type="Pfam" id="PF01725">
    <property type="entry name" value="Ham1p_like"/>
    <property type="match status" value="1"/>
</dbReference>
<keyword evidence="5 12" id="KW-0378">Hydrolase</keyword>
<dbReference type="GO" id="GO:0000166">
    <property type="term" value="F:nucleotide binding"/>
    <property type="evidence" value="ECO:0007669"/>
    <property type="project" value="UniProtKB-KW"/>
</dbReference>
<dbReference type="GO" id="GO:0036222">
    <property type="term" value="F:XTP diphosphatase activity"/>
    <property type="evidence" value="ECO:0007669"/>
    <property type="project" value="UniProtKB-UniRule"/>
</dbReference>
<dbReference type="EC" id="3.6.1.66" evidence="12"/>
<keyword evidence="3 12" id="KW-0479">Metal-binding</keyword>
<dbReference type="Proteomes" id="UP001206595">
    <property type="component" value="Unassembled WGS sequence"/>
</dbReference>
<dbReference type="NCBIfam" id="TIGR00042">
    <property type="entry name" value="RdgB/HAM1 family non-canonical purine NTP pyrophosphatase"/>
    <property type="match status" value="1"/>
</dbReference>
<evidence type="ECO:0000256" key="12">
    <source>
        <dbReference type="HAMAP-Rule" id="MF_03148"/>
    </source>
</evidence>
<keyword evidence="12" id="KW-0464">Manganese</keyword>
<evidence type="ECO:0000313" key="14">
    <source>
        <dbReference type="EMBL" id="KAI8583837.1"/>
    </source>
</evidence>
<comment type="subunit">
    <text evidence="12">Homodimer.</text>
</comment>
<comment type="similarity">
    <text evidence="1 12 13">Belongs to the HAM1 NTPase family.</text>
</comment>
<dbReference type="GeneID" id="75910859"/>
<feature type="binding site" evidence="12">
    <location>
        <begin position="193"/>
        <end position="194"/>
    </location>
    <ligand>
        <name>ITP</name>
        <dbReference type="ChEBI" id="CHEBI:61402"/>
    </ligand>
</feature>
<evidence type="ECO:0000256" key="13">
    <source>
        <dbReference type="RuleBase" id="RU003781"/>
    </source>
</evidence>
<comment type="caution">
    <text evidence="14">The sequence shown here is derived from an EMBL/GenBank/DDBJ whole genome shotgun (WGS) entry which is preliminary data.</text>
</comment>
<dbReference type="PANTHER" id="PTHR11067:SF9">
    <property type="entry name" value="INOSINE TRIPHOSPHATE PYROPHOSPHATASE"/>
    <property type="match status" value="1"/>
</dbReference>
<evidence type="ECO:0000256" key="5">
    <source>
        <dbReference type="ARBA" id="ARBA00022801"/>
    </source>
</evidence>
<comment type="subcellular location">
    <subcellularLocation>
        <location evidence="12">Cytoplasm</location>
    </subcellularLocation>
    <subcellularLocation>
        <location evidence="12">Nucleus</location>
    </subcellularLocation>
</comment>
<dbReference type="GO" id="GO:0035870">
    <property type="term" value="F:dITP diphosphatase activity"/>
    <property type="evidence" value="ECO:0007669"/>
    <property type="project" value="UniProtKB-UniRule"/>
</dbReference>
<proteinExistence type="inferred from homology"/>
<keyword evidence="12" id="KW-0539">Nucleus</keyword>
<evidence type="ECO:0000256" key="11">
    <source>
        <dbReference type="ARBA" id="ARBA00093271"/>
    </source>
</evidence>
<keyword evidence="7 12" id="KW-0546">Nucleotide metabolism</keyword>
<dbReference type="GO" id="GO:0009117">
    <property type="term" value="P:nucleotide metabolic process"/>
    <property type="evidence" value="ECO:0007669"/>
    <property type="project" value="UniProtKB-KW"/>
</dbReference>
<dbReference type="GO" id="GO:0046872">
    <property type="term" value="F:metal ion binding"/>
    <property type="evidence" value="ECO:0007669"/>
    <property type="project" value="UniProtKB-KW"/>
</dbReference>
<keyword evidence="6 12" id="KW-0460">Magnesium</keyword>
<organism evidence="14 15">
    <name type="scientific">Umbelopsis ramanniana AG</name>
    <dbReference type="NCBI Taxonomy" id="1314678"/>
    <lineage>
        <taxon>Eukaryota</taxon>
        <taxon>Fungi</taxon>
        <taxon>Fungi incertae sedis</taxon>
        <taxon>Mucoromycota</taxon>
        <taxon>Mucoromycotina</taxon>
        <taxon>Umbelopsidomycetes</taxon>
        <taxon>Umbelopsidales</taxon>
        <taxon>Umbelopsidaceae</taxon>
        <taxon>Umbelopsis</taxon>
    </lineage>
</organism>
<dbReference type="GO" id="GO:0005737">
    <property type="term" value="C:cytoplasm"/>
    <property type="evidence" value="ECO:0007669"/>
    <property type="project" value="UniProtKB-SubCell"/>
</dbReference>
<gene>
    <name evidence="14" type="ORF">K450DRAFT_220217</name>
</gene>
<evidence type="ECO:0000256" key="3">
    <source>
        <dbReference type="ARBA" id="ARBA00022723"/>
    </source>
</evidence>
<accession>A0AAD5EI39</accession>
<evidence type="ECO:0000256" key="7">
    <source>
        <dbReference type="ARBA" id="ARBA00023080"/>
    </source>
</evidence>
<sequence length="210" mass="23247">MLVELFFLSGCQNDCGYPTQMSPQQLQKLVFVTGNKNKLLEVQDILKGTVDLVSHSLDLPELQGTPEDIAAEKCKIAANMLQGPCITEDTCLCYNALNGLPGPYIKWFMQSVGHEGLNKLLAGYEDKSAYALCTFALSKGPGHEPIIFDGRTPGKIVPARGPTHFGWDAVFQPDGFNETYAEMDKDIKNTISHRYRALEKLKAYLASQQE</sequence>
<feature type="binding site" evidence="12">
    <location>
        <position position="188"/>
    </location>
    <ligand>
        <name>ITP</name>
        <dbReference type="ChEBI" id="CHEBI:61402"/>
    </ligand>
</feature>
<evidence type="ECO:0000256" key="9">
    <source>
        <dbReference type="ARBA" id="ARBA00093218"/>
    </source>
</evidence>
<dbReference type="GO" id="GO:0009204">
    <property type="term" value="P:deoxyribonucleoside triphosphate catabolic process"/>
    <property type="evidence" value="ECO:0007669"/>
    <property type="project" value="UniProtKB-UniRule"/>
</dbReference>